<dbReference type="Gene3D" id="3.40.190.290">
    <property type="match status" value="1"/>
</dbReference>
<keyword evidence="4" id="KW-0804">Transcription</keyword>
<dbReference type="InterPro" id="IPR005119">
    <property type="entry name" value="LysR_subst-bd"/>
</dbReference>
<accession>A0A5C4MS39</accession>
<dbReference type="PROSITE" id="PS50931">
    <property type="entry name" value="HTH_LYSR"/>
    <property type="match status" value="1"/>
</dbReference>
<keyword evidence="7" id="KW-1185">Reference proteome</keyword>
<dbReference type="Gene3D" id="1.10.10.10">
    <property type="entry name" value="Winged helix-like DNA-binding domain superfamily/Winged helix DNA-binding domain"/>
    <property type="match status" value="1"/>
</dbReference>
<dbReference type="Pfam" id="PF00126">
    <property type="entry name" value="HTH_1"/>
    <property type="match status" value="1"/>
</dbReference>
<gene>
    <name evidence="6" type="ORF">FHG66_17020</name>
</gene>
<dbReference type="AlphaFoldDB" id="A0A5C4MS39"/>
<dbReference type="PANTHER" id="PTHR30537">
    <property type="entry name" value="HTH-TYPE TRANSCRIPTIONAL REGULATOR"/>
    <property type="match status" value="1"/>
</dbReference>
<keyword evidence="2" id="KW-0805">Transcription regulation</keyword>
<evidence type="ECO:0000259" key="5">
    <source>
        <dbReference type="PROSITE" id="PS50931"/>
    </source>
</evidence>
<organism evidence="6 7">
    <name type="scientific">Rubellimicrobium rubrum</name>
    <dbReference type="NCBI Taxonomy" id="2585369"/>
    <lineage>
        <taxon>Bacteria</taxon>
        <taxon>Pseudomonadati</taxon>
        <taxon>Pseudomonadota</taxon>
        <taxon>Alphaproteobacteria</taxon>
        <taxon>Rhodobacterales</taxon>
        <taxon>Roseobacteraceae</taxon>
        <taxon>Rubellimicrobium</taxon>
    </lineage>
</organism>
<sequence>MRQAGLAHLVSFLAIAEHGSFRKAAEALGQSPSALSHAVRGLEERLGQRLLNRTTRSLALTDAGRLLLARVGPAMRTIQDAQAELAEASDHLRGRIRINAMESGAMALLRSAVAHFAHHHPEVEIEIVTDTSLVDIVAAGFDAGVRLREAVPLDMVAVPIGPEAAFAVVAAPGYLSVIPPPASPADLARHRGIRLRFPGGVISRWEFERRGEAAVFDPPSGLTLDSLNVVVEAALQELGLAWVPLDLVADHIAAGRLVRMLEEWSPAFPGLCLYYPSQRHHAKALSEFIRRARHES</sequence>
<dbReference type="GO" id="GO:0006351">
    <property type="term" value="P:DNA-templated transcription"/>
    <property type="evidence" value="ECO:0007669"/>
    <property type="project" value="TreeGrafter"/>
</dbReference>
<proteinExistence type="inferred from homology"/>
<evidence type="ECO:0000256" key="1">
    <source>
        <dbReference type="ARBA" id="ARBA00009437"/>
    </source>
</evidence>
<name>A0A5C4MS39_9RHOB</name>
<dbReference type="PANTHER" id="PTHR30537:SF1">
    <property type="entry name" value="HTH-TYPE TRANSCRIPTIONAL REGULATOR PGRR"/>
    <property type="match status" value="1"/>
</dbReference>
<evidence type="ECO:0000313" key="7">
    <source>
        <dbReference type="Proteomes" id="UP000305887"/>
    </source>
</evidence>
<feature type="domain" description="HTH lysR-type" evidence="5">
    <location>
        <begin position="1"/>
        <end position="61"/>
    </location>
</feature>
<dbReference type="InterPro" id="IPR036390">
    <property type="entry name" value="WH_DNA-bd_sf"/>
</dbReference>
<evidence type="ECO:0000313" key="6">
    <source>
        <dbReference type="EMBL" id="TNC47294.1"/>
    </source>
</evidence>
<dbReference type="RefSeq" id="WP_139078250.1">
    <property type="nucleotide sequence ID" value="NZ_VDFU01000027.1"/>
</dbReference>
<reference evidence="6 7" key="1">
    <citation type="submission" date="2019-06" db="EMBL/GenBank/DDBJ databases">
        <title>YIM 131921 draft genome.</title>
        <authorList>
            <person name="Jiang L."/>
        </authorList>
    </citation>
    <scope>NUCLEOTIDE SEQUENCE [LARGE SCALE GENOMIC DNA]</scope>
    <source>
        <strain evidence="6 7">YIM 131921</strain>
    </source>
</reference>
<evidence type="ECO:0000256" key="3">
    <source>
        <dbReference type="ARBA" id="ARBA00023125"/>
    </source>
</evidence>
<dbReference type="GO" id="GO:0003700">
    <property type="term" value="F:DNA-binding transcription factor activity"/>
    <property type="evidence" value="ECO:0007669"/>
    <property type="project" value="InterPro"/>
</dbReference>
<evidence type="ECO:0000256" key="4">
    <source>
        <dbReference type="ARBA" id="ARBA00023163"/>
    </source>
</evidence>
<dbReference type="InterPro" id="IPR000847">
    <property type="entry name" value="LysR_HTH_N"/>
</dbReference>
<dbReference type="FunFam" id="1.10.10.10:FF:000001">
    <property type="entry name" value="LysR family transcriptional regulator"/>
    <property type="match status" value="1"/>
</dbReference>
<dbReference type="Pfam" id="PF03466">
    <property type="entry name" value="LysR_substrate"/>
    <property type="match status" value="1"/>
</dbReference>
<comment type="similarity">
    <text evidence="1">Belongs to the LysR transcriptional regulatory family.</text>
</comment>
<evidence type="ECO:0000256" key="2">
    <source>
        <dbReference type="ARBA" id="ARBA00023015"/>
    </source>
</evidence>
<comment type="caution">
    <text evidence="6">The sequence shown here is derived from an EMBL/GenBank/DDBJ whole genome shotgun (WGS) entry which is preliminary data.</text>
</comment>
<dbReference type="Proteomes" id="UP000305887">
    <property type="component" value="Unassembled WGS sequence"/>
</dbReference>
<protein>
    <submittedName>
        <fullName evidence="6">LysR family transcriptional regulator</fullName>
    </submittedName>
</protein>
<keyword evidence="3" id="KW-0238">DNA-binding</keyword>
<dbReference type="SUPFAM" id="SSF53850">
    <property type="entry name" value="Periplasmic binding protein-like II"/>
    <property type="match status" value="1"/>
</dbReference>
<dbReference type="EMBL" id="VDFU01000027">
    <property type="protein sequence ID" value="TNC47294.1"/>
    <property type="molecule type" value="Genomic_DNA"/>
</dbReference>
<dbReference type="InterPro" id="IPR058163">
    <property type="entry name" value="LysR-type_TF_proteobact-type"/>
</dbReference>
<dbReference type="InterPro" id="IPR036388">
    <property type="entry name" value="WH-like_DNA-bd_sf"/>
</dbReference>
<dbReference type="SUPFAM" id="SSF46785">
    <property type="entry name" value="Winged helix' DNA-binding domain"/>
    <property type="match status" value="1"/>
</dbReference>
<dbReference type="GO" id="GO:0043565">
    <property type="term" value="F:sequence-specific DNA binding"/>
    <property type="evidence" value="ECO:0007669"/>
    <property type="project" value="TreeGrafter"/>
</dbReference>
<dbReference type="OrthoDB" id="9813056at2"/>